<gene>
    <name evidence="1" type="ORF">ED28_00900</name>
</gene>
<comment type="caution">
    <text evidence="1">The sequence shown here is derived from an EMBL/GenBank/DDBJ whole genome shotgun (WGS) entry which is preliminary data.</text>
</comment>
<dbReference type="Proteomes" id="UP000288794">
    <property type="component" value="Unassembled WGS sequence"/>
</dbReference>
<evidence type="ECO:0008006" key="3">
    <source>
        <dbReference type="Google" id="ProtNLM"/>
    </source>
</evidence>
<keyword evidence="2" id="KW-1185">Reference proteome</keyword>
<dbReference type="GO" id="GO:0030254">
    <property type="term" value="P:protein secretion by the type III secretion system"/>
    <property type="evidence" value="ECO:0007669"/>
    <property type="project" value="InterPro"/>
</dbReference>
<accession>A0A443IHE8</accession>
<evidence type="ECO:0000313" key="2">
    <source>
        <dbReference type="Proteomes" id="UP000288794"/>
    </source>
</evidence>
<name>A0A443IHE8_9GAMM</name>
<sequence length="168" mass="19261">MAIAEQLYHKLQPLFKQLNVPAIELNPHGYYALTLEGGQEVFLELTENRDLVMMGMLPLPENPGEALLLELLQANLNIEQQPAIIIAADKERAQLVLWTSLPLNELHHDTLIFLFERLVLTLSVIGRWCQPAVPQGRQATTVEEKRLLQRRHVEALMSQRKNNTEERI</sequence>
<protein>
    <recommendedName>
        <fullName evidence="3">Tir chaperone family protein CesT</fullName>
    </recommendedName>
</protein>
<reference evidence="1 2" key="1">
    <citation type="submission" date="2014-04" db="EMBL/GenBank/DDBJ databases">
        <title>Draft genome sequence of Pantoea beijingensis strain LMG 27579, an emerging pathogen to Pleurotus eryngii with potential industrial application.</title>
        <authorList>
            <person name="Xu F."/>
            <person name="Liu Y."/>
            <person name="Wang S."/>
            <person name="Yin Y."/>
            <person name="Ma Y."/>
            <person name="Zhao S."/>
            <person name="Rong C."/>
        </authorList>
    </citation>
    <scope>NUCLEOTIDE SEQUENCE [LARGE SCALE GENOMIC DNA]</scope>
    <source>
        <strain evidence="1 2">LMG 27579</strain>
    </source>
</reference>
<evidence type="ECO:0000313" key="1">
    <source>
        <dbReference type="EMBL" id="RWR03574.1"/>
    </source>
</evidence>
<organism evidence="1 2">
    <name type="scientific">[Pantoea] beijingensis</name>
    <dbReference type="NCBI Taxonomy" id="1324864"/>
    <lineage>
        <taxon>Bacteria</taxon>
        <taxon>Pseudomonadati</taxon>
        <taxon>Pseudomonadota</taxon>
        <taxon>Gammaproteobacteria</taxon>
        <taxon>Enterobacterales</taxon>
        <taxon>Erwiniaceae</taxon>
        <taxon>Erwinia</taxon>
    </lineage>
</organism>
<dbReference type="AlphaFoldDB" id="A0A443IHE8"/>
<dbReference type="SUPFAM" id="SSF69635">
    <property type="entry name" value="Type III secretory system chaperone-like"/>
    <property type="match status" value="1"/>
</dbReference>
<proteinExistence type="predicted"/>
<dbReference type="RefSeq" id="WP_128174390.1">
    <property type="nucleotide sequence ID" value="NZ_CP071409.1"/>
</dbReference>
<dbReference type="Gene3D" id="3.30.1460.10">
    <property type="match status" value="1"/>
</dbReference>
<dbReference type="Pfam" id="PF05932">
    <property type="entry name" value="CesT"/>
    <property type="match status" value="1"/>
</dbReference>
<dbReference type="EMBL" id="JMEE01000001">
    <property type="protein sequence ID" value="RWR03574.1"/>
    <property type="molecule type" value="Genomic_DNA"/>
</dbReference>
<dbReference type="InterPro" id="IPR010261">
    <property type="entry name" value="Tir_chaperone"/>
</dbReference>